<dbReference type="GO" id="GO:0051233">
    <property type="term" value="C:spindle midzone"/>
    <property type="evidence" value="ECO:0007669"/>
    <property type="project" value="TreeGrafter"/>
</dbReference>
<reference evidence="2" key="1">
    <citation type="submission" date="2016-06" db="UniProtKB">
        <authorList>
            <consortium name="WormBaseParasite"/>
        </authorList>
    </citation>
    <scope>IDENTIFICATION</scope>
</reference>
<sequence>LTRSVMELPYPNRDTLAFLCAHFQLVCENSTLNKMTPKVLARCIAPTIVGHVSARPLSMTQKTDEVAKQIAVVLALLDLPRDYWQQFYDFDKERPLLKSPTRYSPFIENFANRIGQRRRRR</sequence>
<protein>
    <submittedName>
        <fullName evidence="2">Rho-GAP domain-containing protein</fullName>
    </submittedName>
</protein>
<dbReference type="InterPro" id="IPR008936">
    <property type="entry name" value="Rho_GTPase_activation_prot"/>
</dbReference>
<organism evidence="2">
    <name type="scientific">Gongylonema pulchrum</name>
    <dbReference type="NCBI Taxonomy" id="637853"/>
    <lineage>
        <taxon>Eukaryota</taxon>
        <taxon>Metazoa</taxon>
        <taxon>Ecdysozoa</taxon>
        <taxon>Nematoda</taxon>
        <taxon>Chromadorea</taxon>
        <taxon>Rhabditida</taxon>
        <taxon>Spirurina</taxon>
        <taxon>Spiruromorpha</taxon>
        <taxon>Spiruroidea</taxon>
        <taxon>Gongylonematidae</taxon>
        <taxon>Gongylonema</taxon>
    </lineage>
</organism>
<dbReference type="GO" id="GO:0000281">
    <property type="term" value="P:mitotic cytokinesis"/>
    <property type="evidence" value="ECO:0007669"/>
    <property type="project" value="TreeGrafter"/>
</dbReference>
<dbReference type="PROSITE" id="PS50238">
    <property type="entry name" value="RHOGAP"/>
    <property type="match status" value="1"/>
</dbReference>
<dbReference type="Gene3D" id="1.10.555.10">
    <property type="entry name" value="Rho GTPase activation protein"/>
    <property type="match status" value="1"/>
</dbReference>
<dbReference type="AlphaFoldDB" id="A0A183D9S3"/>
<dbReference type="GO" id="GO:0005634">
    <property type="term" value="C:nucleus"/>
    <property type="evidence" value="ECO:0007669"/>
    <property type="project" value="TreeGrafter"/>
</dbReference>
<dbReference type="PANTHER" id="PTHR46199">
    <property type="entry name" value="RAC GTPASE-ACTIVATING PROTEIN 1"/>
    <property type="match status" value="1"/>
</dbReference>
<evidence type="ECO:0000259" key="1">
    <source>
        <dbReference type="PROSITE" id="PS50238"/>
    </source>
</evidence>
<dbReference type="GO" id="GO:0051256">
    <property type="term" value="P:mitotic spindle midzone assembly"/>
    <property type="evidence" value="ECO:0007669"/>
    <property type="project" value="TreeGrafter"/>
</dbReference>
<dbReference type="GO" id="GO:0097149">
    <property type="term" value="C:centralspindlin complex"/>
    <property type="evidence" value="ECO:0007669"/>
    <property type="project" value="TreeGrafter"/>
</dbReference>
<dbReference type="GO" id="GO:0030496">
    <property type="term" value="C:midbody"/>
    <property type="evidence" value="ECO:0007669"/>
    <property type="project" value="TreeGrafter"/>
</dbReference>
<dbReference type="SUPFAM" id="SSF48350">
    <property type="entry name" value="GTPase activation domain, GAP"/>
    <property type="match status" value="1"/>
</dbReference>
<name>A0A183D9S3_9BILA</name>
<dbReference type="GO" id="GO:0007266">
    <property type="term" value="P:Rho protein signal transduction"/>
    <property type="evidence" value="ECO:0007669"/>
    <property type="project" value="TreeGrafter"/>
</dbReference>
<dbReference type="InterPro" id="IPR000198">
    <property type="entry name" value="RhoGAP_dom"/>
</dbReference>
<dbReference type="GO" id="GO:0005096">
    <property type="term" value="F:GTPase activator activity"/>
    <property type="evidence" value="ECO:0007669"/>
    <property type="project" value="TreeGrafter"/>
</dbReference>
<accession>A0A183D9S3</accession>
<evidence type="ECO:0000313" key="2">
    <source>
        <dbReference type="WBParaSite" id="GPUH_0000547101-mRNA-1"/>
    </source>
</evidence>
<proteinExistence type="predicted"/>
<dbReference type="WBParaSite" id="GPUH_0000547101-mRNA-1">
    <property type="protein sequence ID" value="GPUH_0000547101-mRNA-1"/>
    <property type="gene ID" value="GPUH_0000547101"/>
</dbReference>
<dbReference type="GO" id="GO:0032154">
    <property type="term" value="C:cleavage furrow"/>
    <property type="evidence" value="ECO:0007669"/>
    <property type="project" value="TreeGrafter"/>
</dbReference>
<dbReference type="Pfam" id="PF00620">
    <property type="entry name" value="RhoGAP"/>
    <property type="match status" value="1"/>
</dbReference>
<feature type="domain" description="Rho-GAP" evidence="1">
    <location>
        <begin position="1"/>
        <end position="84"/>
    </location>
</feature>
<dbReference type="PANTHER" id="PTHR46199:SF3">
    <property type="entry name" value="RAC GTPASE-ACTIVATING PROTEIN 1"/>
    <property type="match status" value="1"/>
</dbReference>